<name>A0ABU5ZKM8_9BACL</name>
<dbReference type="Pfam" id="PF02924">
    <property type="entry name" value="HDPD"/>
    <property type="match status" value="1"/>
</dbReference>
<comment type="caution">
    <text evidence="1">The sequence shown here is derived from an EMBL/GenBank/DDBJ whole genome shotgun (WGS) entry which is preliminary data.</text>
</comment>
<dbReference type="Proteomes" id="UP001310386">
    <property type="component" value="Unassembled WGS sequence"/>
</dbReference>
<accession>A0ABU5ZKM8</accession>
<gene>
    <name evidence="1" type="ORF">VF724_15580</name>
</gene>
<dbReference type="Gene3D" id="2.40.300.10">
    <property type="entry name" value="Head decoration protein D"/>
    <property type="match status" value="1"/>
</dbReference>
<evidence type="ECO:0000313" key="2">
    <source>
        <dbReference type="Proteomes" id="UP001310386"/>
    </source>
</evidence>
<sequence length="128" mass="13650">MTDQLYSKQADSTTYDKLFGSMPGEEIQVKSVKIASGQGKLSRGTVLGIVTATKKAVIVNSANTDGSQSADCILTDDIDATSADVTITAYSSGTFNRDALIFGGTDTADTHETRLREFGIFLNQVIPY</sequence>
<protein>
    <submittedName>
        <fullName evidence="1">Head decoration protein</fullName>
    </submittedName>
</protein>
<proteinExistence type="predicted"/>
<keyword evidence="2" id="KW-1185">Reference proteome</keyword>
<dbReference type="InterPro" id="IPR004195">
    <property type="entry name" value="Head_decoration_D"/>
</dbReference>
<evidence type="ECO:0000313" key="1">
    <source>
        <dbReference type="EMBL" id="MEB3103077.1"/>
    </source>
</evidence>
<reference evidence="1" key="1">
    <citation type="submission" date="2023-12" db="EMBL/GenBank/DDBJ databases">
        <title>Fervidustalea candida gen. nov., sp. nov., a novel member of the family Paenibacillaceae isolated from a geothermal area.</title>
        <authorList>
            <person name="Li W.-J."/>
            <person name="Jiao J.-Y."/>
            <person name="Chen Y."/>
        </authorList>
    </citation>
    <scope>NUCLEOTIDE SEQUENCE</scope>
    <source>
        <strain evidence="1">SYSU GA230002</strain>
    </source>
</reference>
<dbReference type="RefSeq" id="WP_371755204.1">
    <property type="nucleotide sequence ID" value="NZ_JAYJLD010000027.1"/>
</dbReference>
<organism evidence="1 2">
    <name type="scientific">Ferviditalea candida</name>
    <dbReference type="NCBI Taxonomy" id="3108399"/>
    <lineage>
        <taxon>Bacteria</taxon>
        <taxon>Bacillati</taxon>
        <taxon>Bacillota</taxon>
        <taxon>Bacilli</taxon>
        <taxon>Bacillales</taxon>
        <taxon>Paenibacillaceae</taxon>
        <taxon>Ferviditalea</taxon>
    </lineage>
</organism>
<dbReference type="EMBL" id="JAYJLD010000027">
    <property type="protein sequence ID" value="MEB3103077.1"/>
    <property type="molecule type" value="Genomic_DNA"/>
</dbReference>